<feature type="domain" description="RIN4 pathogenic type III effector avirulence factor Avr cleavage site" evidence="2">
    <location>
        <begin position="206"/>
        <end position="239"/>
    </location>
</feature>
<dbReference type="Pfam" id="PF05627">
    <property type="entry name" value="AvrRpt-cleavage"/>
    <property type="match status" value="2"/>
</dbReference>
<evidence type="ECO:0000313" key="4">
    <source>
        <dbReference type="Proteomes" id="UP000822688"/>
    </source>
</evidence>
<comment type="caution">
    <text evidence="3">The sequence shown here is derived from an EMBL/GenBank/DDBJ whole genome shotgun (WGS) entry which is preliminary data.</text>
</comment>
<feature type="region of interest" description="Disordered" evidence="1">
    <location>
        <begin position="1"/>
        <end position="287"/>
    </location>
</feature>
<dbReference type="EMBL" id="CM026427">
    <property type="protein sequence ID" value="KAG0569727.1"/>
    <property type="molecule type" value="Genomic_DNA"/>
</dbReference>
<dbReference type="PANTHER" id="PTHR33159">
    <property type="entry name" value="RPM1-INTERACTING PROTEIN 4 (RIN4) FAMILY PROTEIN"/>
    <property type="match status" value="1"/>
</dbReference>
<dbReference type="InterPro" id="IPR008700">
    <property type="entry name" value="TypeIII_avirulence_cleave"/>
</dbReference>
<feature type="compositionally biased region" description="Basic and acidic residues" evidence="1">
    <location>
        <begin position="78"/>
        <end position="99"/>
    </location>
</feature>
<dbReference type="AlphaFoldDB" id="A0A8T0HGG4"/>
<name>A0A8T0HGG4_CERPU</name>
<dbReference type="PANTHER" id="PTHR33159:SF101">
    <property type="entry name" value="OS04G0379600 PROTEIN"/>
    <property type="match status" value="1"/>
</dbReference>
<reference evidence="3 4" key="1">
    <citation type="submission" date="2020-06" db="EMBL/GenBank/DDBJ databases">
        <title>WGS assembly of Ceratodon purpureus strain R40.</title>
        <authorList>
            <person name="Carey S.B."/>
            <person name="Jenkins J."/>
            <person name="Shu S."/>
            <person name="Lovell J.T."/>
            <person name="Sreedasyam A."/>
            <person name="Maumus F."/>
            <person name="Tiley G.P."/>
            <person name="Fernandez-Pozo N."/>
            <person name="Barry K."/>
            <person name="Chen C."/>
            <person name="Wang M."/>
            <person name="Lipzen A."/>
            <person name="Daum C."/>
            <person name="Saski C.A."/>
            <person name="Payton A.C."/>
            <person name="Mcbreen J.C."/>
            <person name="Conrad R.E."/>
            <person name="Kollar L.M."/>
            <person name="Olsson S."/>
            <person name="Huttunen S."/>
            <person name="Landis J.B."/>
            <person name="Wickett N.J."/>
            <person name="Johnson M.G."/>
            <person name="Rensing S.A."/>
            <person name="Grimwood J."/>
            <person name="Schmutz J."/>
            <person name="Mcdaniel S.F."/>
        </authorList>
    </citation>
    <scope>NUCLEOTIDE SEQUENCE [LARGE SCALE GENOMIC DNA]</scope>
    <source>
        <strain evidence="3 4">R40</strain>
    </source>
</reference>
<sequence length="287" mass="30800">MARPHVPKFGTWDANGGNGSAYTAVFDHARAGKGQKMINPNDPSENPDLAAQIGGPAPAQRNNERPPPRYRTAPNDSDENRPRQEMRSSREDMDVRRSSDPPGRQAPSHDQPPPRRAPGGGRGGAEPPHRRTQADRDSEGSGPNPERSPAHPQANRMREAGRGAASPAWDRRGRHPSGGDEGSVLGSGAPKTRLRPQGGREEPPAKGGALPKFGAWDVKDPNAGDGFTMIFQKLSNEKKEGGPVHIPRLNSDQTPSNEGSYGQQSQSGGPRKMQNKPTKQPACCIIL</sequence>
<keyword evidence="4" id="KW-1185">Reference proteome</keyword>
<gene>
    <name evidence="3" type="ORF">KC19_6G111900</name>
</gene>
<evidence type="ECO:0000256" key="1">
    <source>
        <dbReference type="SAM" id="MobiDB-lite"/>
    </source>
</evidence>
<dbReference type="OrthoDB" id="1109067at2759"/>
<dbReference type="InterPro" id="IPR040387">
    <property type="entry name" value="RIN4/NOI4"/>
</dbReference>
<evidence type="ECO:0000259" key="2">
    <source>
        <dbReference type="Pfam" id="PF05627"/>
    </source>
</evidence>
<feature type="compositionally biased region" description="Basic and acidic residues" evidence="1">
    <location>
        <begin position="127"/>
        <end position="139"/>
    </location>
</feature>
<proteinExistence type="predicted"/>
<accession>A0A8T0HGG4</accession>
<organism evidence="3 4">
    <name type="scientific">Ceratodon purpureus</name>
    <name type="common">Fire moss</name>
    <name type="synonym">Dicranum purpureum</name>
    <dbReference type="NCBI Taxonomy" id="3225"/>
    <lineage>
        <taxon>Eukaryota</taxon>
        <taxon>Viridiplantae</taxon>
        <taxon>Streptophyta</taxon>
        <taxon>Embryophyta</taxon>
        <taxon>Bryophyta</taxon>
        <taxon>Bryophytina</taxon>
        <taxon>Bryopsida</taxon>
        <taxon>Dicranidae</taxon>
        <taxon>Pseudoditrichales</taxon>
        <taxon>Ditrichaceae</taxon>
        <taxon>Ceratodon</taxon>
    </lineage>
</organism>
<feature type="domain" description="RIN4 pathogenic type III effector avirulence factor Avr cleavage site" evidence="2">
    <location>
        <begin position="3"/>
        <end position="33"/>
    </location>
</feature>
<evidence type="ECO:0000313" key="3">
    <source>
        <dbReference type="EMBL" id="KAG0569727.1"/>
    </source>
</evidence>
<dbReference type="Proteomes" id="UP000822688">
    <property type="component" value="Chromosome 6"/>
</dbReference>
<protein>
    <recommendedName>
        <fullName evidence="2">RIN4 pathogenic type III effector avirulence factor Avr cleavage site domain-containing protein</fullName>
    </recommendedName>
</protein>
<feature type="compositionally biased region" description="Low complexity" evidence="1">
    <location>
        <begin position="259"/>
        <end position="269"/>
    </location>
</feature>